<accession>A0A5M9MCW7</accession>
<dbReference type="OrthoDB" id="110914at2759"/>
<dbReference type="PANTHER" id="PTHR34983:SF1">
    <property type="entry name" value="ARABINOGALACTAN ENDO-BETA-1,4-GALACTANASE A"/>
    <property type="match status" value="1"/>
</dbReference>
<comment type="similarity">
    <text evidence="2 6">Belongs to the glycosyl hydrolase 53 family.</text>
</comment>
<dbReference type="SUPFAM" id="SSF51445">
    <property type="entry name" value="(Trans)glycosidases"/>
    <property type="match status" value="1"/>
</dbReference>
<dbReference type="Pfam" id="PF07745">
    <property type="entry name" value="Glyco_hydro_53"/>
    <property type="match status" value="1"/>
</dbReference>
<dbReference type="GO" id="GO:0045490">
    <property type="term" value="P:pectin catabolic process"/>
    <property type="evidence" value="ECO:0007669"/>
    <property type="project" value="TreeGrafter"/>
</dbReference>
<keyword evidence="4 6" id="KW-0378">Hydrolase</keyword>
<dbReference type="InterPro" id="IPR011683">
    <property type="entry name" value="Glyco_hydro_53"/>
</dbReference>
<reference evidence="7 8" key="1">
    <citation type="submission" date="2019-08" db="EMBL/GenBank/DDBJ databases">
        <title>The genome sequence of a newly discovered highly antifungal drug resistant Aspergillus species, Aspergillus tanneri NIH 1004.</title>
        <authorList>
            <person name="Mounaud S."/>
            <person name="Singh I."/>
            <person name="Joardar V."/>
            <person name="Pakala S."/>
            <person name="Pakala S."/>
            <person name="Venepally P."/>
            <person name="Chung J.K."/>
            <person name="Losada L."/>
            <person name="Nierman W.C."/>
        </authorList>
    </citation>
    <scope>NUCLEOTIDE SEQUENCE [LARGE SCALE GENOMIC DNA]</scope>
    <source>
        <strain evidence="7 8">NIH1004</strain>
    </source>
</reference>
<dbReference type="InterPro" id="IPR017853">
    <property type="entry name" value="GH"/>
</dbReference>
<evidence type="ECO:0000313" key="7">
    <source>
        <dbReference type="EMBL" id="KAA8644815.1"/>
    </source>
</evidence>
<evidence type="ECO:0000256" key="4">
    <source>
        <dbReference type="ARBA" id="ARBA00022801"/>
    </source>
</evidence>
<evidence type="ECO:0000313" key="8">
    <source>
        <dbReference type="Proteomes" id="UP000324241"/>
    </source>
</evidence>
<comment type="caution">
    <text evidence="7">The sequence shown here is derived from an EMBL/GenBank/DDBJ whole genome shotgun (WGS) entry which is preliminary data.</text>
</comment>
<sequence>MKVTYNLSGVTQALEKILADNGVNSIQQRMKVNPNDGSYDLDYNLSLAKLIKTRRRLPAGTPQTLTHPLGKYISTSWTYATDSTLEMKPKIMIRLDNGWDLGAQRILSSYSPTLSRRARDAVGAAVQPGPVQSAYSKPLLVVDTNWPESCPNTDTAFPANLRPISFSGQKTLLQQVAAAVEDTTEGVGLYYWKPAWVDNAGLGPSCIDYHSSQVRESVTVFRFI</sequence>
<dbReference type="Gene3D" id="3.20.20.80">
    <property type="entry name" value="Glycosidases"/>
    <property type="match status" value="2"/>
</dbReference>
<dbReference type="PANTHER" id="PTHR34983">
    <property type="entry name" value="ARABINOGALACTAN ENDO-BETA-1,4-GALACTANASE A"/>
    <property type="match status" value="1"/>
</dbReference>
<proteinExistence type="inferred from homology"/>
<dbReference type="Proteomes" id="UP000324241">
    <property type="component" value="Unassembled WGS sequence"/>
</dbReference>
<gene>
    <name evidence="7" type="ORF">ATNIH1004_009023</name>
</gene>
<dbReference type="AlphaFoldDB" id="A0A5M9MCW7"/>
<dbReference type="RefSeq" id="XP_033424176.1">
    <property type="nucleotide sequence ID" value="XM_033573624.1"/>
</dbReference>
<name>A0A5M9MCW7_9EURO</name>
<dbReference type="VEuPathDB" id="FungiDB:EYZ11_009333"/>
<evidence type="ECO:0000256" key="3">
    <source>
        <dbReference type="ARBA" id="ARBA00012556"/>
    </source>
</evidence>
<organism evidence="7 8">
    <name type="scientific">Aspergillus tanneri</name>
    <dbReference type="NCBI Taxonomy" id="1220188"/>
    <lineage>
        <taxon>Eukaryota</taxon>
        <taxon>Fungi</taxon>
        <taxon>Dikarya</taxon>
        <taxon>Ascomycota</taxon>
        <taxon>Pezizomycotina</taxon>
        <taxon>Eurotiomycetes</taxon>
        <taxon>Eurotiomycetidae</taxon>
        <taxon>Eurotiales</taxon>
        <taxon>Aspergillaceae</taxon>
        <taxon>Aspergillus</taxon>
        <taxon>Aspergillus subgen. Circumdati</taxon>
    </lineage>
</organism>
<evidence type="ECO:0000256" key="1">
    <source>
        <dbReference type="ARBA" id="ARBA00001695"/>
    </source>
</evidence>
<dbReference type="EMBL" id="QUQM01000006">
    <property type="protein sequence ID" value="KAA8644815.1"/>
    <property type="molecule type" value="Genomic_DNA"/>
</dbReference>
<evidence type="ECO:0000256" key="2">
    <source>
        <dbReference type="ARBA" id="ARBA00010687"/>
    </source>
</evidence>
<dbReference type="GO" id="GO:0015926">
    <property type="term" value="F:glucosidase activity"/>
    <property type="evidence" value="ECO:0007669"/>
    <property type="project" value="InterPro"/>
</dbReference>
<evidence type="ECO:0000256" key="6">
    <source>
        <dbReference type="RuleBase" id="RU361192"/>
    </source>
</evidence>
<keyword evidence="5 6" id="KW-0326">Glycosidase</keyword>
<dbReference type="GeneID" id="54331725"/>
<protein>
    <recommendedName>
        <fullName evidence="3 6">Arabinogalactan endo-beta-1,4-galactanase</fullName>
        <ecNumber evidence="3 6">3.2.1.89</ecNumber>
    </recommendedName>
</protein>
<evidence type="ECO:0000256" key="5">
    <source>
        <dbReference type="ARBA" id="ARBA00023295"/>
    </source>
</evidence>
<dbReference type="EC" id="3.2.1.89" evidence="3 6"/>
<dbReference type="GO" id="GO:0031218">
    <property type="term" value="F:arabinogalactan endo-1,4-beta-galactosidase activity"/>
    <property type="evidence" value="ECO:0007669"/>
    <property type="project" value="UniProtKB-EC"/>
</dbReference>
<comment type="catalytic activity">
    <reaction evidence="1 6">
        <text>The enzyme specifically hydrolyzes (1-&gt;4)-beta-D-galactosidic linkages in type I arabinogalactans.</text>
        <dbReference type="EC" id="3.2.1.89"/>
    </reaction>
</comment>